<comment type="caution">
    <text evidence="4">The sequence shown here is derived from an EMBL/GenBank/DDBJ whole genome shotgun (WGS) entry which is preliminary data.</text>
</comment>
<protein>
    <submittedName>
        <fullName evidence="4">Arylsulfatase A family protein</fullName>
    </submittedName>
</protein>
<evidence type="ECO:0000313" key="4">
    <source>
        <dbReference type="EMBL" id="ELY81153.1"/>
    </source>
</evidence>
<accession>L9Z7J8</accession>
<keyword evidence="2" id="KW-0378">Hydrolase</keyword>
<proteinExistence type="inferred from homology"/>
<dbReference type="Proteomes" id="UP000011618">
    <property type="component" value="Unassembled WGS sequence"/>
</dbReference>
<dbReference type="AlphaFoldDB" id="L9Z7J8"/>
<evidence type="ECO:0000256" key="1">
    <source>
        <dbReference type="ARBA" id="ARBA00008779"/>
    </source>
</evidence>
<evidence type="ECO:0000259" key="3">
    <source>
        <dbReference type="Pfam" id="PF00884"/>
    </source>
</evidence>
<gene>
    <name evidence="4" type="ORF">C487_03908</name>
</gene>
<reference evidence="4 5" key="1">
    <citation type="journal article" date="2014" name="PLoS Genet.">
        <title>Phylogenetically driven sequencing of extremely halophilic archaea reveals strategies for static and dynamic osmo-response.</title>
        <authorList>
            <person name="Becker E.A."/>
            <person name="Seitzer P.M."/>
            <person name="Tritt A."/>
            <person name="Larsen D."/>
            <person name="Krusor M."/>
            <person name="Yao A.I."/>
            <person name="Wu D."/>
            <person name="Madern D."/>
            <person name="Eisen J.A."/>
            <person name="Darling A.E."/>
            <person name="Facciotti M.T."/>
        </authorList>
    </citation>
    <scope>NUCLEOTIDE SEQUENCE [LARGE SCALE GENOMIC DNA]</scope>
    <source>
        <strain evidence="4 5">DSM 3751</strain>
    </source>
</reference>
<dbReference type="EMBL" id="AOII01000029">
    <property type="protein sequence ID" value="ELY81153.1"/>
    <property type="molecule type" value="Genomic_DNA"/>
</dbReference>
<evidence type="ECO:0000256" key="2">
    <source>
        <dbReference type="ARBA" id="ARBA00022801"/>
    </source>
</evidence>
<evidence type="ECO:0000313" key="5">
    <source>
        <dbReference type="Proteomes" id="UP000011618"/>
    </source>
</evidence>
<dbReference type="Gene3D" id="3.40.720.10">
    <property type="entry name" value="Alkaline Phosphatase, subunit A"/>
    <property type="match status" value="1"/>
</dbReference>
<comment type="similarity">
    <text evidence="1">Belongs to the sulfatase family.</text>
</comment>
<name>L9Z7J8_9EURY</name>
<dbReference type="RefSeq" id="WP_006184351.1">
    <property type="nucleotide sequence ID" value="NZ_AOII01000029.1"/>
</dbReference>
<dbReference type="PANTHER" id="PTHR42693">
    <property type="entry name" value="ARYLSULFATASE FAMILY MEMBER"/>
    <property type="match status" value="1"/>
</dbReference>
<dbReference type="CDD" id="cd16148">
    <property type="entry name" value="sulfatase_like"/>
    <property type="match status" value="1"/>
</dbReference>
<dbReference type="PATRIC" id="fig|1227495.3.peg.776"/>
<dbReference type="OrthoDB" id="3164at2157"/>
<dbReference type="InterPro" id="IPR050738">
    <property type="entry name" value="Sulfatase"/>
</dbReference>
<sequence length="477" mass="54291">MTQKPNILWLTLESVRADHTTIYGYERETTPNIEAVSERSDATVLSTAVSQSMWTPASTASILTGTYLSTHQLGQDGKAQQKLRTDIQTLPQLLSEVGYETKLFTPNIYISSSTGLDRGFDDVENLITSKDDFLPTSSLFADNWYCAARRFFEMDGISLSRYKNDVIHNKTDIVPRRFRRWKTDRSGSDQPFFAYAHLHAPHHPYLPIAKYRDVFDNELEMDIDEAYSLVDDIYDGSDEIKRRMACGLDLDQREWNAIRTLYDAETRFTDDIAGKVIEEVRDMSDRDLIIIITSDHGDLFGEYGLLGHNLVLHDGLIRVPLVISGISDIADGPDITTQHIDVVKTLASITGAETEQFEGRDIRNSNRRFALSQRGIASVDSYMEYNSSFRIPKVDKDPLTAVRSSQYKYLESSDIQLLYDLPNEETDLSETHSEKCQELSDVLDEQGIAWNHTDDRDSAEFDDAARQRLRDLGYITD</sequence>
<dbReference type="InterPro" id="IPR017850">
    <property type="entry name" value="Alkaline_phosphatase_core_sf"/>
</dbReference>
<organism evidence="4 5">
    <name type="scientific">Natrinema pallidum DSM 3751</name>
    <dbReference type="NCBI Taxonomy" id="1227495"/>
    <lineage>
        <taxon>Archaea</taxon>
        <taxon>Methanobacteriati</taxon>
        <taxon>Methanobacteriota</taxon>
        <taxon>Stenosarchaea group</taxon>
        <taxon>Halobacteria</taxon>
        <taxon>Halobacteriales</taxon>
        <taxon>Natrialbaceae</taxon>
        <taxon>Natrinema</taxon>
    </lineage>
</organism>
<dbReference type="SUPFAM" id="SSF53649">
    <property type="entry name" value="Alkaline phosphatase-like"/>
    <property type="match status" value="1"/>
</dbReference>
<dbReference type="eggNOG" id="arCOG02785">
    <property type="taxonomic scope" value="Archaea"/>
</dbReference>
<feature type="domain" description="Sulfatase N-terminal" evidence="3">
    <location>
        <begin position="5"/>
        <end position="351"/>
    </location>
</feature>
<dbReference type="InterPro" id="IPR000917">
    <property type="entry name" value="Sulfatase_N"/>
</dbReference>
<dbReference type="GO" id="GO:0004065">
    <property type="term" value="F:arylsulfatase activity"/>
    <property type="evidence" value="ECO:0007669"/>
    <property type="project" value="TreeGrafter"/>
</dbReference>
<dbReference type="Pfam" id="PF00884">
    <property type="entry name" value="Sulfatase"/>
    <property type="match status" value="1"/>
</dbReference>
<dbReference type="PANTHER" id="PTHR42693:SF53">
    <property type="entry name" value="ENDO-4-O-SULFATASE"/>
    <property type="match status" value="1"/>
</dbReference>